<dbReference type="Proteomes" id="UP001374535">
    <property type="component" value="Chromosome 6"/>
</dbReference>
<protein>
    <recommendedName>
        <fullName evidence="6">PHD-type domain-containing protein</fullName>
    </recommendedName>
</protein>
<evidence type="ECO:0000313" key="8">
    <source>
        <dbReference type="Proteomes" id="UP001374535"/>
    </source>
</evidence>
<name>A0AAQ3RUC9_VIGMU</name>
<dbReference type="InterPro" id="IPR001965">
    <property type="entry name" value="Znf_PHD"/>
</dbReference>
<dbReference type="InterPro" id="IPR013083">
    <property type="entry name" value="Znf_RING/FYVE/PHD"/>
</dbReference>
<keyword evidence="4" id="KW-0862">Zinc</keyword>
<organism evidence="7 8">
    <name type="scientific">Vigna mungo</name>
    <name type="common">Black gram</name>
    <name type="synonym">Phaseolus mungo</name>
    <dbReference type="NCBI Taxonomy" id="3915"/>
    <lineage>
        <taxon>Eukaryota</taxon>
        <taxon>Viridiplantae</taxon>
        <taxon>Streptophyta</taxon>
        <taxon>Embryophyta</taxon>
        <taxon>Tracheophyta</taxon>
        <taxon>Spermatophyta</taxon>
        <taxon>Magnoliopsida</taxon>
        <taxon>eudicotyledons</taxon>
        <taxon>Gunneridae</taxon>
        <taxon>Pentapetalae</taxon>
        <taxon>rosids</taxon>
        <taxon>fabids</taxon>
        <taxon>Fabales</taxon>
        <taxon>Fabaceae</taxon>
        <taxon>Papilionoideae</taxon>
        <taxon>50 kb inversion clade</taxon>
        <taxon>NPAAA clade</taxon>
        <taxon>indigoferoid/millettioid clade</taxon>
        <taxon>Phaseoleae</taxon>
        <taxon>Vigna</taxon>
    </lineage>
</organism>
<dbReference type="CDD" id="cd15543">
    <property type="entry name" value="PHD_RSF1"/>
    <property type="match status" value="1"/>
</dbReference>
<keyword evidence="8" id="KW-1185">Reference proteome</keyword>
<feature type="domain" description="PHD-type" evidence="6">
    <location>
        <begin position="24"/>
        <end position="74"/>
    </location>
</feature>
<gene>
    <name evidence="7" type="ORF">V8G54_020083</name>
</gene>
<dbReference type="PROSITE" id="PS01359">
    <property type="entry name" value="ZF_PHD_1"/>
    <property type="match status" value="1"/>
</dbReference>
<dbReference type="GO" id="GO:0000785">
    <property type="term" value="C:chromatin"/>
    <property type="evidence" value="ECO:0007669"/>
    <property type="project" value="TreeGrafter"/>
</dbReference>
<dbReference type="Gene3D" id="3.30.40.10">
    <property type="entry name" value="Zinc/RING finger domain, C3HC4 (zinc finger)"/>
    <property type="match status" value="1"/>
</dbReference>
<dbReference type="SMART" id="SM00249">
    <property type="entry name" value="PHD"/>
    <property type="match status" value="1"/>
</dbReference>
<reference evidence="7 8" key="1">
    <citation type="journal article" date="2023" name="Life. Sci Alliance">
        <title>Evolutionary insights into 3D genome organization and epigenetic landscape of Vigna mungo.</title>
        <authorList>
            <person name="Junaid A."/>
            <person name="Singh B."/>
            <person name="Bhatia S."/>
        </authorList>
    </citation>
    <scope>NUCLEOTIDE SEQUENCE [LARGE SCALE GENOMIC DNA]</scope>
    <source>
        <strain evidence="7">Urdbean</strain>
    </source>
</reference>
<evidence type="ECO:0000256" key="5">
    <source>
        <dbReference type="PROSITE-ProRule" id="PRU00146"/>
    </source>
</evidence>
<dbReference type="GO" id="GO:0008270">
    <property type="term" value="F:zinc ion binding"/>
    <property type="evidence" value="ECO:0007669"/>
    <property type="project" value="UniProtKB-KW"/>
</dbReference>
<dbReference type="EMBL" id="CP144695">
    <property type="protein sequence ID" value="WVZ06737.1"/>
    <property type="molecule type" value="Genomic_DNA"/>
</dbReference>
<sequence>MASSLPRRRRRTHAPKSSSTVIDDIFCQECGSGHSPAKLLLCDKCDRGYHLFCLRPILPSVPKGSWFCGSCSNHKPKYAEEAKARWELGDVEEEKETVALRAE</sequence>
<dbReference type="InterPro" id="IPR011011">
    <property type="entry name" value="Znf_FYVE_PHD"/>
</dbReference>
<proteinExistence type="predicted"/>
<dbReference type="PANTHER" id="PTHR45915:SF2">
    <property type="entry name" value="TOUTATIS, ISOFORM E"/>
    <property type="match status" value="1"/>
</dbReference>
<dbReference type="InterPro" id="IPR019786">
    <property type="entry name" value="Zinc_finger_PHD-type_CS"/>
</dbReference>
<dbReference type="Pfam" id="PF00628">
    <property type="entry name" value="PHD"/>
    <property type="match status" value="1"/>
</dbReference>
<keyword evidence="2" id="KW-0479">Metal-binding</keyword>
<evidence type="ECO:0000256" key="4">
    <source>
        <dbReference type="ARBA" id="ARBA00022833"/>
    </source>
</evidence>
<dbReference type="PROSITE" id="PS50016">
    <property type="entry name" value="ZF_PHD_2"/>
    <property type="match status" value="1"/>
</dbReference>
<evidence type="ECO:0000313" key="7">
    <source>
        <dbReference type="EMBL" id="WVZ06737.1"/>
    </source>
</evidence>
<accession>A0AAQ3RUC9</accession>
<dbReference type="PANTHER" id="PTHR45915">
    <property type="entry name" value="TRANSCRIPTION INTERMEDIARY FACTOR"/>
    <property type="match status" value="1"/>
</dbReference>
<dbReference type="SUPFAM" id="SSF57903">
    <property type="entry name" value="FYVE/PHD zinc finger"/>
    <property type="match status" value="1"/>
</dbReference>
<comment type="subcellular location">
    <subcellularLocation>
        <location evidence="1">Nucleus</location>
    </subcellularLocation>
</comment>
<dbReference type="GO" id="GO:0005634">
    <property type="term" value="C:nucleus"/>
    <property type="evidence" value="ECO:0007669"/>
    <property type="project" value="UniProtKB-SubCell"/>
</dbReference>
<evidence type="ECO:0000259" key="6">
    <source>
        <dbReference type="PROSITE" id="PS50016"/>
    </source>
</evidence>
<evidence type="ECO:0000256" key="1">
    <source>
        <dbReference type="ARBA" id="ARBA00004123"/>
    </source>
</evidence>
<evidence type="ECO:0000256" key="2">
    <source>
        <dbReference type="ARBA" id="ARBA00022723"/>
    </source>
</evidence>
<dbReference type="InterPro" id="IPR019787">
    <property type="entry name" value="Znf_PHD-finger"/>
</dbReference>
<evidence type="ECO:0000256" key="3">
    <source>
        <dbReference type="ARBA" id="ARBA00022771"/>
    </source>
</evidence>
<keyword evidence="3 5" id="KW-0863">Zinc-finger</keyword>
<dbReference type="AlphaFoldDB" id="A0AAQ3RUC9"/>